<evidence type="ECO:0000313" key="1">
    <source>
        <dbReference type="EMBL" id="MBA4601224.1"/>
    </source>
</evidence>
<dbReference type="Proteomes" id="UP000538292">
    <property type="component" value="Unassembled WGS sequence"/>
</dbReference>
<sequence length="67" mass="7362">MDKGSCAEWFGYAAGQIVLAIVGTKGVDKAAKSARGSKILKRSRRLTDRLPAPVQKFFSKERLEKHG</sequence>
<dbReference type="EMBL" id="JACEOL010000006">
    <property type="protein sequence ID" value="MBA4601224.1"/>
    <property type="molecule type" value="Genomic_DNA"/>
</dbReference>
<name>A0A7W1XQ41_9BACL</name>
<protein>
    <submittedName>
        <fullName evidence="1">Uncharacterized protein</fullName>
    </submittedName>
</protein>
<comment type="caution">
    <text evidence="1">The sequence shown here is derived from an EMBL/GenBank/DDBJ whole genome shotgun (WGS) entry which is preliminary data.</text>
</comment>
<gene>
    <name evidence="1" type="ORF">H2C83_02555</name>
</gene>
<dbReference type="RefSeq" id="WP_181737464.1">
    <property type="nucleotide sequence ID" value="NZ_JACEOL010000006.1"/>
</dbReference>
<evidence type="ECO:0000313" key="2">
    <source>
        <dbReference type="Proteomes" id="UP000538292"/>
    </source>
</evidence>
<reference evidence="1 2" key="1">
    <citation type="submission" date="2020-07" db="EMBL/GenBank/DDBJ databases">
        <title>Thermoactinomyces phylogeny.</title>
        <authorList>
            <person name="Dunlap C."/>
        </authorList>
    </citation>
    <scope>NUCLEOTIDE SEQUENCE [LARGE SCALE GENOMIC DNA]</scope>
    <source>
        <strain evidence="1 2">AMNI-1</strain>
    </source>
</reference>
<accession>A0A7W1XQ41</accession>
<keyword evidence="2" id="KW-1185">Reference proteome</keyword>
<organism evidence="1 2">
    <name type="scientific">Thermoactinomyces mirandus</name>
    <dbReference type="NCBI Taxonomy" id="2756294"/>
    <lineage>
        <taxon>Bacteria</taxon>
        <taxon>Bacillati</taxon>
        <taxon>Bacillota</taxon>
        <taxon>Bacilli</taxon>
        <taxon>Bacillales</taxon>
        <taxon>Thermoactinomycetaceae</taxon>
        <taxon>Thermoactinomyces</taxon>
    </lineage>
</organism>
<dbReference type="AlphaFoldDB" id="A0A7W1XQ41"/>
<proteinExistence type="predicted"/>